<keyword evidence="5" id="KW-0238">DNA-binding</keyword>
<evidence type="ECO:0000256" key="4">
    <source>
        <dbReference type="ARBA" id="ARBA00023015"/>
    </source>
</evidence>
<proteinExistence type="predicted"/>
<keyword evidence="2" id="KW-0479">Metal-binding</keyword>
<dbReference type="AlphaFoldDB" id="A0A316W8P2"/>
<protein>
    <recommendedName>
        <fullName evidence="9">Zn(2)-C6 fungal-type domain-containing protein</fullName>
    </recommendedName>
</protein>
<feature type="compositionally biased region" description="Basic and acidic residues" evidence="8">
    <location>
        <begin position="184"/>
        <end position="199"/>
    </location>
</feature>
<feature type="compositionally biased region" description="Low complexity" evidence="8">
    <location>
        <begin position="305"/>
        <end position="324"/>
    </location>
</feature>
<dbReference type="InParanoid" id="A0A316W8P2"/>
<dbReference type="EMBL" id="KZ819351">
    <property type="protein sequence ID" value="PWN46237.1"/>
    <property type="molecule type" value="Genomic_DNA"/>
</dbReference>
<dbReference type="RefSeq" id="XP_025373397.1">
    <property type="nucleotide sequence ID" value="XM_025516752.1"/>
</dbReference>
<dbReference type="Pfam" id="PF04082">
    <property type="entry name" value="Fungal_trans"/>
    <property type="match status" value="1"/>
</dbReference>
<dbReference type="GO" id="GO:0003677">
    <property type="term" value="F:DNA binding"/>
    <property type="evidence" value="ECO:0007669"/>
    <property type="project" value="UniProtKB-KW"/>
</dbReference>
<feature type="compositionally biased region" description="Basic residues" evidence="8">
    <location>
        <begin position="1"/>
        <end position="12"/>
    </location>
</feature>
<dbReference type="Gene3D" id="4.10.240.10">
    <property type="entry name" value="Zn(2)-C6 fungal-type DNA-binding domain"/>
    <property type="match status" value="1"/>
</dbReference>
<dbReference type="PANTHER" id="PTHR31313">
    <property type="entry name" value="TY1 ENHANCER ACTIVATOR"/>
    <property type="match status" value="1"/>
</dbReference>
<dbReference type="SUPFAM" id="SSF57701">
    <property type="entry name" value="Zn2/Cys6 DNA-binding domain"/>
    <property type="match status" value="1"/>
</dbReference>
<keyword evidence="6" id="KW-0804">Transcription</keyword>
<evidence type="ECO:0000313" key="10">
    <source>
        <dbReference type="EMBL" id="PWN46237.1"/>
    </source>
</evidence>
<dbReference type="SMART" id="SM00066">
    <property type="entry name" value="GAL4"/>
    <property type="match status" value="1"/>
</dbReference>
<dbReference type="Pfam" id="PF00172">
    <property type="entry name" value="Zn_clus"/>
    <property type="match status" value="1"/>
</dbReference>
<dbReference type="InterPro" id="IPR051615">
    <property type="entry name" value="Transcr_Regulatory_Elem"/>
</dbReference>
<feature type="region of interest" description="Disordered" evidence="8">
    <location>
        <begin position="872"/>
        <end position="921"/>
    </location>
</feature>
<evidence type="ECO:0000313" key="11">
    <source>
        <dbReference type="Proteomes" id="UP000245783"/>
    </source>
</evidence>
<dbReference type="GO" id="GO:0006351">
    <property type="term" value="P:DNA-templated transcription"/>
    <property type="evidence" value="ECO:0007669"/>
    <property type="project" value="InterPro"/>
</dbReference>
<feature type="domain" description="Zn(2)-C6 fungal-type" evidence="9">
    <location>
        <begin position="54"/>
        <end position="83"/>
    </location>
</feature>
<dbReference type="InterPro" id="IPR001138">
    <property type="entry name" value="Zn2Cys6_DnaBD"/>
</dbReference>
<evidence type="ECO:0000256" key="7">
    <source>
        <dbReference type="ARBA" id="ARBA00023242"/>
    </source>
</evidence>
<dbReference type="PANTHER" id="PTHR31313:SF78">
    <property type="entry name" value="TRANSCRIPTION FACTOR DOMAIN-CONTAINING PROTEIN"/>
    <property type="match status" value="1"/>
</dbReference>
<dbReference type="Proteomes" id="UP000245783">
    <property type="component" value="Unassembled WGS sequence"/>
</dbReference>
<dbReference type="PROSITE" id="PS00463">
    <property type="entry name" value="ZN2_CY6_FUNGAL_1"/>
    <property type="match status" value="1"/>
</dbReference>
<dbReference type="CDD" id="cd12148">
    <property type="entry name" value="fungal_TF_MHR"/>
    <property type="match status" value="1"/>
</dbReference>
<gene>
    <name evidence="10" type="ORF">IE81DRAFT_363238</name>
</gene>
<accession>A0A316W8P2</accession>
<dbReference type="PROSITE" id="PS50048">
    <property type="entry name" value="ZN2_CY6_FUNGAL_2"/>
    <property type="match status" value="1"/>
</dbReference>
<dbReference type="SMART" id="SM00906">
    <property type="entry name" value="Fungal_trans"/>
    <property type="match status" value="1"/>
</dbReference>
<sequence length="1116" mass="122541">MDHFAHPAHSHQHPQMEGVGQAGSSLGSRRTSASSPAYEDFATPTRKKRRIPQACKLCSAKRVKCDGQQPCATCVRTHATCEYGQAKKRGPPKGSIRARATALRSERLAHTSDGHRPSADSYATSIADRSSLDHSEAQPKNAPPFRGTYPDEVAREVADGHGQHEPAQPRTNSIVESPSSLGSRQREESYQSRERRRSVQDPFLKGAFIRPLDPAAHTTHLQYRGSTSGMAVASGSFEPYLPPPKLSRLRSSSSAGTSHTPRDGIPDMGQWGPDASTRGGTNRSRAAWAGPPHHASESTGFLHDAATTTRSSRSRTESSQGASSRGDERNRYSSASTALTEDRPYLHWTETSDDSRFADAALEGWHNERRGAKLMSSREPRLTANPLPQYLASIRDLRGSQRLSEAIGTGPDICGMEERFAYNEIMDVTIPEIIIDRLFALYWMTCAMHWPLLYKPKIPVKNGVPQISEKEEPLLFNAICALVSASIDDETESTLLQDQAARAASEASGLANGSGDSLKPVTAREISTIFFIRAKYFLMRINHESSLSNVAALMFMALHECGAGRMSQCAQYSGAASRMSLDIGLHRHLDVSRALGHSYSVAEDQCRRRLFWGCYMMDKCLSLQLGRPPILRDVETDCPFPSADEKTSPDENELWTDGPGAAMFFKPPTLWKLRDAKPRSITFQVAGAKLAQCAEGVIAQYNTIHSKVDPAKREPTGKAVARCHRDLVRWREEMPSCLDISKSENQMPQLLSQYLWWRAIMIVLHRPYIKTKFPEHDGEMPSSHVVCSESARDICQLFQLYEETFDIRKSSTLLVYVLYTSATISLANTTSPDPVVVAEAKQQLEQTLRWLGKMGKSWSAAEHHRQVVAALLERKSEESAGKSQAKNGVARERASGQQSVPREANDSGLEPMESKTQPAPLVSLPEQHSRRAVLAQMPLAPALGPPDFSTGFQSFSSNFASAPTTAAFPDAASSVQRPARTFIQDYIDFSPDWSVPQQDGSQAPFMGSPNDFSDAQSYLRAADQYMGAVPLAHQDRFPWLNFQSDYLNAFAQLSVPPTDASMLGSAVAPALERPPAPPSATAPIPPTADPVNGSSRPSDGPIRWAMDSALSDAMPR</sequence>
<dbReference type="GeneID" id="37038622"/>
<keyword evidence="3" id="KW-0862">Zinc</keyword>
<dbReference type="GO" id="GO:0000981">
    <property type="term" value="F:DNA-binding transcription factor activity, RNA polymerase II-specific"/>
    <property type="evidence" value="ECO:0007669"/>
    <property type="project" value="InterPro"/>
</dbReference>
<evidence type="ECO:0000256" key="5">
    <source>
        <dbReference type="ARBA" id="ARBA00023125"/>
    </source>
</evidence>
<feature type="compositionally biased region" description="Low complexity" evidence="8">
    <location>
        <begin position="22"/>
        <end position="35"/>
    </location>
</feature>
<dbReference type="GO" id="GO:0008270">
    <property type="term" value="F:zinc ion binding"/>
    <property type="evidence" value="ECO:0007669"/>
    <property type="project" value="InterPro"/>
</dbReference>
<dbReference type="GO" id="GO:0005634">
    <property type="term" value="C:nucleus"/>
    <property type="evidence" value="ECO:0007669"/>
    <property type="project" value="UniProtKB-SubCell"/>
</dbReference>
<comment type="subcellular location">
    <subcellularLocation>
        <location evidence="1">Nucleus</location>
    </subcellularLocation>
</comment>
<dbReference type="STRING" id="1522189.A0A316W8P2"/>
<keyword evidence="7" id="KW-0539">Nucleus</keyword>
<feature type="compositionally biased region" description="Pro residues" evidence="8">
    <location>
        <begin position="1072"/>
        <end position="1088"/>
    </location>
</feature>
<evidence type="ECO:0000256" key="8">
    <source>
        <dbReference type="SAM" id="MobiDB-lite"/>
    </source>
</evidence>
<feature type="region of interest" description="Disordered" evidence="8">
    <location>
        <begin position="1"/>
        <end position="50"/>
    </location>
</feature>
<feature type="compositionally biased region" description="Basic and acidic residues" evidence="8">
    <location>
        <begin position="152"/>
        <end position="164"/>
    </location>
</feature>
<feature type="region of interest" description="Disordered" evidence="8">
    <location>
        <begin position="1067"/>
        <end position="1116"/>
    </location>
</feature>
<name>A0A316W8P2_9BASI</name>
<dbReference type="OrthoDB" id="2123952at2759"/>
<evidence type="ECO:0000256" key="1">
    <source>
        <dbReference type="ARBA" id="ARBA00004123"/>
    </source>
</evidence>
<feature type="region of interest" description="Disordered" evidence="8">
    <location>
        <begin position="243"/>
        <end position="337"/>
    </location>
</feature>
<keyword evidence="11" id="KW-1185">Reference proteome</keyword>
<evidence type="ECO:0000256" key="2">
    <source>
        <dbReference type="ARBA" id="ARBA00022723"/>
    </source>
</evidence>
<organism evidence="10 11">
    <name type="scientific">Ceraceosorus guamensis</name>
    <dbReference type="NCBI Taxonomy" id="1522189"/>
    <lineage>
        <taxon>Eukaryota</taxon>
        <taxon>Fungi</taxon>
        <taxon>Dikarya</taxon>
        <taxon>Basidiomycota</taxon>
        <taxon>Ustilaginomycotina</taxon>
        <taxon>Exobasidiomycetes</taxon>
        <taxon>Ceraceosorales</taxon>
        <taxon>Ceraceosoraceae</taxon>
        <taxon>Ceraceosorus</taxon>
    </lineage>
</organism>
<keyword evidence="4" id="KW-0805">Transcription regulation</keyword>
<feature type="region of interest" description="Disordered" evidence="8">
    <location>
        <begin position="128"/>
        <end position="202"/>
    </location>
</feature>
<feature type="compositionally biased region" description="Polar residues" evidence="8">
    <location>
        <begin position="169"/>
        <end position="182"/>
    </location>
</feature>
<dbReference type="InterPro" id="IPR007219">
    <property type="entry name" value="XnlR_reg_dom"/>
</dbReference>
<evidence type="ECO:0000259" key="9">
    <source>
        <dbReference type="PROSITE" id="PS50048"/>
    </source>
</evidence>
<evidence type="ECO:0000256" key="3">
    <source>
        <dbReference type="ARBA" id="ARBA00022833"/>
    </source>
</evidence>
<reference evidence="10 11" key="1">
    <citation type="journal article" date="2018" name="Mol. Biol. Evol.">
        <title>Broad Genomic Sampling Reveals a Smut Pathogenic Ancestry of the Fungal Clade Ustilaginomycotina.</title>
        <authorList>
            <person name="Kijpornyongpan T."/>
            <person name="Mondo S.J."/>
            <person name="Barry K."/>
            <person name="Sandor L."/>
            <person name="Lee J."/>
            <person name="Lipzen A."/>
            <person name="Pangilinan J."/>
            <person name="LaButti K."/>
            <person name="Hainaut M."/>
            <person name="Henrissat B."/>
            <person name="Grigoriev I.V."/>
            <person name="Spatafora J.W."/>
            <person name="Aime M.C."/>
        </authorList>
    </citation>
    <scope>NUCLEOTIDE SEQUENCE [LARGE SCALE GENOMIC DNA]</scope>
    <source>
        <strain evidence="10 11">MCA 4658</strain>
    </source>
</reference>
<evidence type="ECO:0000256" key="6">
    <source>
        <dbReference type="ARBA" id="ARBA00023163"/>
    </source>
</evidence>
<dbReference type="CDD" id="cd00067">
    <property type="entry name" value="GAL4"/>
    <property type="match status" value="1"/>
</dbReference>
<dbReference type="InterPro" id="IPR036864">
    <property type="entry name" value="Zn2-C6_fun-type_DNA-bd_sf"/>
</dbReference>